<dbReference type="SUPFAM" id="SSF52402">
    <property type="entry name" value="Adenine nucleotide alpha hydrolases-like"/>
    <property type="match status" value="1"/>
</dbReference>
<gene>
    <name evidence="2" type="ORF">DM43_3466</name>
</gene>
<protein>
    <submittedName>
        <fullName evidence="2">Phosphoadenosine phosphosulfate reductase family protein</fullName>
    </submittedName>
</protein>
<dbReference type="InterPro" id="IPR014729">
    <property type="entry name" value="Rossmann-like_a/b/a_fold"/>
</dbReference>
<accession>A0AA88Z6F5</accession>
<dbReference type="EMBL" id="JPGD01000005">
    <property type="protein sequence ID" value="KGB98787.1"/>
    <property type="molecule type" value="Genomic_DNA"/>
</dbReference>
<reference evidence="2 3" key="1">
    <citation type="submission" date="2014-06" db="EMBL/GenBank/DDBJ databases">
        <authorList>
            <person name="Bishop-Lilly K.A."/>
            <person name="Broomall S.M."/>
            <person name="Chain P.S."/>
            <person name="Chertkov O."/>
            <person name="Coyne S.R."/>
            <person name="Daligault H.E."/>
            <person name="Davenport K.W."/>
            <person name="Erkkila T."/>
            <person name="Frey K.G."/>
            <person name="Gibbons H.S."/>
            <person name="Gu W."/>
            <person name="Jaissle J."/>
            <person name="Johnson S.L."/>
            <person name="Koroleva G.I."/>
            <person name="Ladner J.T."/>
            <person name="Lo C.-C."/>
            <person name="Minogue T.D."/>
            <person name="Munk C."/>
            <person name="Palacios G.F."/>
            <person name="Redden C.L."/>
            <person name="Rosenzweig C.N."/>
            <person name="Scholz M.B."/>
            <person name="Teshima H."/>
            <person name="Xu Y."/>
        </authorList>
    </citation>
    <scope>NUCLEOTIDE SEQUENCE [LARGE SCALE GENOMIC DNA]</scope>
    <source>
        <strain evidence="2 3">DWS 37UF10B-2</strain>
    </source>
</reference>
<sequence length="294" mass="33791">MSTKPKLLVSFSGGRTSAYMSRLLKEAYADQYTLLFIFANTGQEHENTLVFVDRCDKEFGLNLVWVEAEVIHEARKGTSFRQVTFETASREGEPYEQVIRKYGIANRNFPQCNRELKLRPIYSYARSIGWSPADFESAVGIRADEPLRLRKDAAKQRIVYPLAHWNPVDKQDVNDWWDEQPFNLNLIERLGNCTWCWKKSDRKHFANIDDCPEIYDFPRRMEAQYPHAGPSQTGDAKVFFRLSRSTDQLFAARVAAEGFRVLPEDADADGGCTESCEAFSAEQLKLFDFTDIPA</sequence>
<evidence type="ECO:0000259" key="1">
    <source>
        <dbReference type="Pfam" id="PF01507"/>
    </source>
</evidence>
<dbReference type="AlphaFoldDB" id="A0AA88Z6F5"/>
<dbReference type="Gene3D" id="3.40.50.620">
    <property type="entry name" value="HUPs"/>
    <property type="match status" value="1"/>
</dbReference>
<evidence type="ECO:0000313" key="3">
    <source>
        <dbReference type="Proteomes" id="UP000029575"/>
    </source>
</evidence>
<organism evidence="2 3">
    <name type="scientific">Burkholderia cepacia</name>
    <name type="common">Pseudomonas cepacia</name>
    <dbReference type="NCBI Taxonomy" id="292"/>
    <lineage>
        <taxon>Bacteria</taxon>
        <taxon>Pseudomonadati</taxon>
        <taxon>Pseudomonadota</taxon>
        <taxon>Betaproteobacteria</taxon>
        <taxon>Burkholderiales</taxon>
        <taxon>Burkholderiaceae</taxon>
        <taxon>Burkholderia</taxon>
        <taxon>Burkholderia cepacia complex</taxon>
    </lineage>
</organism>
<dbReference type="RefSeq" id="WP_034207186.1">
    <property type="nucleotide sequence ID" value="NZ_KN150854.1"/>
</dbReference>
<proteinExistence type="predicted"/>
<dbReference type="Pfam" id="PF01507">
    <property type="entry name" value="PAPS_reduct"/>
    <property type="match status" value="1"/>
</dbReference>
<name>A0AA88Z6F5_BURCE</name>
<evidence type="ECO:0000313" key="2">
    <source>
        <dbReference type="EMBL" id="KGB98787.1"/>
    </source>
</evidence>
<feature type="domain" description="Phosphoadenosine phosphosulphate reductase" evidence="1">
    <location>
        <begin position="7"/>
        <end position="102"/>
    </location>
</feature>
<comment type="caution">
    <text evidence="2">The sequence shown here is derived from an EMBL/GenBank/DDBJ whole genome shotgun (WGS) entry which is preliminary data.</text>
</comment>
<dbReference type="InterPro" id="IPR002500">
    <property type="entry name" value="PAPS_reduct_dom"/>
</dbReference>
<dbReference type="GO" id="GO:0003824">
    <property type="term" value="F:catalytic activity"/>
    <property type="evidence" value="ECO:0007669"/>
    <property type="project" value="InterPro"/>
</dbReference>
<dbReference type="Proteomes" id="UP000029575">
    <property type="component" value="Unassembled WGS sequence"/>
</dbReference>